<dbReference type="InterPro" id="IPR035980">
    <property type="entry name" value="Ribosomal_bS6_sf"/>
</dbReference>
<sequence>MFELWKPVKRFRKWESLFIIHPERLEEKDQILEKIKQIVESKEGGILKIDEWGLRKLAYPIQKKKQGYYVLIEFYGLSDLPKDLEEFFRIDERVIRFIIVKLEDRFIPTEESAEVKEN</sequence>
<gene>
    <name evidence="6 7" type="primary">rpsF</name>
    <name evidence="7" type="ORF">C0190_06545</name>
</gene>
<keyword evidence="6" id="KW-0699">rRNA-binding</keyword>
<dbReference type="PANTHER" id="PTHR21011:SF1">
    <property type="entry name" value="SMALL RIBOSOMAL SUBUNIT PROTEIN BS6M"/>
    <property type="match status" value="1"/>
</dbReference>
<dbReference type="Gene3D" id="3.30.70.60">
    <property type="match status" value="1"/>
</dbReference>
<evidence type="ECO:0000256" key="4">
    <source>
        <dbReference type="ARBA" id="ARBA00035104"/>
    </source>
</evidence>
<dbReference type="NCBIfam" id="TIGR00166">
    <property type="entry name" value="S6"/>
    <property type="match status" value="1"/>
</dbReference>
<dbReference type="CDD" id="cd00473">
    <property type="entry name" value="bS6"/>
    <property type="match status" value="1"/>
</dbReference>
<dbReference type="SUPFAM" id="SSF54995">
    <property type="entry name" value="Ribosomal protein S6"/>
    <property type="match status" value="1"/>
</dbReference>
<accession>A0A2N7PMA2</accession>
<keyword evidence="2 6" id="KW-0689">Ribosomal protein</keyword>
<evidence type="ECO:0000256" key="6">
    <source>
        <dbReference type="HAMAP-Rule" id="MF_00360"/>
    </source>
</evidence>
<dbReference type="HAMAP" id="MF_00360">
    <property type="entry name" value="Ribosomal_bS6"/>
    <property type="match status" value="1"/>
</dbReference>
<dbReference type="InterPro" id="IPR020814">
    <property type="entry name" value="Ribosomal_S6_plastid/chlpt"/>
</dbReference>
<dbReference type="Proteomes" id="UP000235460">
    <property type="component" value="Unassembled WGS sequence"/>
</dbReference>
<dbReference type="Pfam" id="PF01250">
    <property type="entry name" value="Ribosomal_S6"/>
    <property type="match status" value="1"/>
</dbReference>
<dbReference type="InterPro" id="IPR014717">
    <property type="entry name" value="Transl_elong_EF1B/ribsomal_bS6"/>
</dbReference>
<dbReference type="PANTHER" id="PTHR21011">
    <property type="entry name" value="MITOCHONDRIAL 28S RIBOSOMAL PROTEIN S6"/>
    <property type="match status" value="1"/>
</dbReference>
<dbReference type="GO" id="GO:0003735">
    <property type="term" value="F:structural constituent of ribosome"/>
    <property type="evidence" value="ECO:0007669"/>
    <property type="project" value="InterPro"/>
</dbReference>
<keyword evidence="6" id="KW-0694">RNA-binding</keyword>
<evidence type="ECO:0000256" key="3">
    <source>
        <dbReference type="ARBA" id="ARBA00023274"/>
    </source>
</evidence>
<dbReference type="AlphaFoldDB" id="A0A2N7PMA2"/>
<dbReference type="EMBL" id="PNIK01000092">
    <property type="protein sequence ID" value="PMP65664.1"/>
    <property type="molecule type" value="Genomic_DNA"/>
</dbReference>
<name>A0A2N7PMA2_9BACT</name>
<dbReference type="GO" id="GO:0006412">
    <property type="term" value="P:translation"/>
    <property type="evidence" value="ECO:0007669"/>
    <property type="project" value="UniProtKB-UniRule"/>
</dbReference>
<dbReference type="GO" id="GO:0005840">
    <property type="term" value="C:ribosome"/>
    <property type="evidence" value="ECO:0007669"/>
    <property type="project" value="UniProtKB-KW"/>
</dbReference>
<dbReference type="GO" id="GO:1990904">
    <property type="term" value="C:ribonucleoprotein complex"/>
    <property type="evidence" value="ECO:0007669"/>
    <property type="project" value="UniProtKB-KW"/>
</dbReference>
<organism evidence="7 8">
    <name type="scientific">Thermodesulfobacterium geofontis</name>
    <dbReference type="NCBI Taxonomy" id="1295609"/>
    <lineage>
        <taxon>Bacteria</taxon>
        <taxon>Pseudomonadati</taxon>
        <taxon>Thermodesulfobacteriota</taxon>
        <taxon>Thermodesulfobacteria</taxon>
        <taxon>Thermodesulfobacteriales</taxon>
        <taxon>Thermodesulfobacteriaceae</taxon>
        <taxon>Thermodesulfobacterium</taxon>
    </lineage>
</organism>
<evidence type="ECO:0000256" key="2">
    <source>
        <dbReference type="ARBA" id="ARBA00022980"/>
    </source>
</evidence>
<evidence type="ECO:0000313" key="8">
    <source>
        <dbReference type="Proteomes" id="UP000235460"/>
    </source>
</evidence>
<evidence type="ECO:0000313" key="7">
    <source>
        <dbReference type="EMBL" id="PMP65664.1"/>
    </source>
</evidence>
<evidence type="ECO:0000256" key="5">
    <source>
        <dbReference type="ARBA" id="ARBA00035294"/>
    </source>
</evidence>
<comment type="function">
    <text evidence="4 6">Binds together with bS18 to 16S ribosomal RNA.</text>
</comment>
<keyword evidence="3 6" id="KW-0687">Ribonucleoprotein</keyword>
<evidence type="ECO:0000256" key="1">
    <source>
        <dbReference type="ARBA" id="ARBA00009512"/>
    </source>
</evidence>
<reference evidence="7 8" key="1">
    <citation type="submission" date="2018-01" db="EMBL/GenBank/DDBJ databases">
        <title>Metagenomic assembled genomes from two thermal pools in the Uzon Caldera, Kamchatka, Russia.</title>
        <authorList>
            <person name="Wilkins L."/>
            <person name="Ettinger C."/>
        </authorList>
    </citation>
    <scope>NUCLEOTIDE SEQUENCE [LARGE SCALE GENOMIC DNA]</scope>
    <source>
        <strain evidence="7">ZAV-08</strain>
    </source>
</reference>
<dbReference type="GO" id="GO:0005737">
    <property type="term" value="C:cytoplasm"/>
    <property type="evidence" value="ECO:0007669"/>
    <property type="project" value="UniProtKB-ARBA"/>
</dbReference>
<dbReference type="GO" id="GO:0070181">
    <property type="term" value="F:small ribosomal subunit rRNA binding"/>
    <property type="evidence" value="ECO:0007669"/>
    <property type="project" value="TreeGrafter"/>
</dbReference>
<protein>
    <recommendedName>
        <fullName evidence="5 6">Small ribosomal subunit protein bS6</fullName>
    </recommendedName>
</protein>
<comment type="caution">
    <text evidence="7">The sequence shown here is derived from an EMBL/GenBank/DDBJ whole genome shotgun (WGS) entry which is preliminary data.</text>
</comment>
<comment type="similarity">
    <text evidence="1 6">Belongs to the bacterial ribosomal protein bS6 family.</text>
</comment>
<dbReference type="InterPro" id="IPR000529">
    <property type="entry name" value="Ribosomal_bS6"/>
</dbReference>
<proteinExistence type="inferred from homology"/>